<dbReference type="Proteomes" id="UP000008394">
    <property type="component" value="Chromosome"/>
</dbReference>
<comment type="catalytic activity">
    <reaction evidence="8">
        <text>tRNA(Gly) + glycine + ATP = glycyl-tRNA(Gly) + AMP + diphosphate</text>
        <dbReference type="Rhea" id="RHEA:16013"/>
        <dbReference type="Rhea" id="RHEA-COMP:9664"/>
        <dbReference type="Rhea" id="RHEA-COMP:9683"/>
        <dbReference type="ChEBI" id="CHEBI:30616"/>
        <dbReference type="ChEBI" id="CHEBI:33019"/>
        <dbReference type="ChEBI" id="CHEBI:57305"/>
        <dbReference type="ChEBI" id="CHEBI:78442"/>
        <dbReference type="ChEBI" id="CHEBI:78522"/>
        <dbReference type="ChEBI" id="CHEBI:456215"/>
        <dbReference type="EC" id="6.1.1.14"/>
    </reaction>
</comment>
<dbReference type="PANTHER" id="PTHR10745">
    <property type="entry name" value="GLYCYL-TRNA SYNTHETASE/DNA POLYMERASE SUBUNIT GAMMA-2"/>
    <property type="match status" value="1"/>
</dbReference>
<dbReference type="NCBIfam" id="TIGR00389">
    <property type="entry name" value="glyS_dimeric"/>
    <property type="match status" value="1"/>
</dbReference>
<evidence type="ECO:0000313" key="10">
    <source>
        <dbReference type="EMBL" id="AEK30700.1"/>
    </source>
</evidence>
<keyword evidence="2 8" id="KW-0963">Cytoplasm</keyword>
<keyword evidence="7 8" id="KW-0030">Aminoacyl-tRNA synthetase</keyword>
<dbReference type="EC" id="6.1.1.14" evidence="8"/>
<keyword evidence="6 8" id="KW-0648">Protein biosynthesis</keyword>
<dbReference type="Pfam" id="PF03129">
    <property type="entry name" value="HGTP_anticodon"/>
    <property type="match status" value="1"/>
</dbReference>
<dbReference type="GO" id="GO:0005829">
    <property type="term" value="C:cytosol"/>
    <property type="evidence" value="ECO:0007669"/>
    <property type="project" value="UniProtKB-ARBA"/>
</dbReference>
<evidence type="ECO:0000256" key="8">
    <source>
        <dbReference type="HAMAP-Rule" id="MF_00253"/>
    </source>
</evidence>
<feature type="binding site" evidence="8">
    <location>
        <begin position="469"/>
        <end position="473"/>
    </location>
    <ligand>
        <name>substrate</name>
    </ligand>
</feature>
<dbReference type="Pfam" id="PF00587">
    <property type="entry name" value="tRNA-synt_2b"/>
    <property type="match status" value="1"/>
</dbReference>
<comment type="function">
    <text evidence="8">Catalyzes the attachment of glycine to tRNA(Gly).</text>
</comment>
<dbReference type="SUPFAM" id="SSF55681">
    <property type="entry name" value="Class II aaRS and biotin synthetases"/>
    <property type="match status" value="1"/>
</dbReference>
<evidence type="ECO:0000256" key="4">
    <source>
        <dbReference type="ARBA" id="ARBA00022741"/>
    </source>
</evidence>
<evidence type="ECO:0000256" key="7">
    <source>
        <dbReference type="ARBA" id="ARBA00023146"/>
    </source>
</evidence>
<feature type="binding site" evidence="8">
    <location>
        <position position="310"/>
    </location>
    <ligand>
        <name>substrate</name>
    </ligand>
</feature>
<dbReference type="NCBIfam" id="NF003211">
    <property type="entry name" value="PRK04173.1"/>
    <property type="match status" value="1"/>
</dbReference>
<dbReference type="SUPFAM" id="SSF52954">
    <property type="entry name" value="Class II aaRS ABD-related"/>
    <property type="match status" value="1"/>
</dbReference>
<sequence>MAAVPPAASCALATRLMVTKLVNDCASGVCSRTFCAAWRIRSRMGSSGATSCRLDVSEFGVVDAVVICTPYSGASQQVRRVRREATLSSISSPDMCIPNVLNTLDACCAHACHHPTWAPERAPCVSAANGRVKPCIRPQTVQTRRCIVANSKIDEVVSLAKRRGFVFPAGEIYGGTRSAWDYGPLGVALKDNIKREWWRSMVVTRPDVVGVDTSIILPSEVWVASGHVSVFNDPLIECLTCHKRHRADKLEESYAEKHNDQLPPNGLKDIVCPDCGTRGNWTEPRDFNMMLRTHLGPVEDENSLHYLRPETAQGIFVDFKNVMTSSRSKPPFGIANTGKSFRNEITPGNFIFRTREFEQMEMEFFVEPGTDEDWHQYWINARTQWYIDLGVNPENLRHYEHPKEKLAHYSKRTVDIEYRFGFQGSDWGELEGVANRTDFDLGAHAKHSGEDLSYFNQATGEKYIPYVIEPAAGLSRSLMAFLVDAYDVDEAPNTKGGVDKRTVLRLDPRLAPVKAAVLPLSKKPELQSVAQDLAQDLRLNDWMIDYDESGAIGRRYRRQDEIGTPLCITVDFDTLDDQAVTIRERDTMQQERVALTQVADYVAKRINDKRTRVPLKPVSMGGAEWPETVHIAEAGGLY</sequence>
<protein>
    <recommendedName>
        <fullName evidence="8">Glycine--tRNA ligase</fullName>
        <ecNumber evidence="8">6.1.1.14</ecNumber>
    </recommendedName>
    <alternativeName>
        <fullName evidence="8">Glycyl-tRNA synthetase</fullName>
        <shortName evidence="8">GlyRS</shortName>
    </alternativeName>
</protein>
<keyword evidence="5 8" id="KW-0067">ATP-binding</keyword>
<evidence type="ECO:0000256" key="2">
    <source>
        <dbReference type="ARBA" id="ARBA00022490"/>
    </source>
</evidence>
<evidence type="ECO:0000256" key="5">
    <source>
        <dbReference type="ARBA" id="ARBA00022840"/>
    </source>
</evidence>
<feature type="binding site" evidence="8">
    <location>
        <position position="246"/>
    </location>
    <ligand>
        <name>substrate</name>
    </ligand>
</feature>
<dbReference type="InterPro" id="IPR002314">
    <property type="entry name" value="aa-tRNA-synt_IIb"/>
</dbReference>
<feature type="binding site" evidence="8">
    <location>
        <begin position="352"/>
        <end position="357"/>
    </location>
    <ligand>
        <name>ATP</name>
        <dbReference type="ChEBI" id="CHEBI:30616"/>
    </ligand>
</feature>
<dbReference type="Gene3D" id="3.40.50.800">
    <property type="entry name" value="Anticodon-binding domain"/>
    <property type="match status" value="1"/>
</dbReference>
<evidence type="ECO:0000256" key="3">
    <source>
        <dbReference type="ARBA" id="ARBA00022598"/>
    </source>
</evidence>
<dbReference type="InterPro" id="IPR045864">
    <property type="entry name" value="aa-tRNA-synth_II/BPL/LPL"/>
</dbReference>
<dbReference type="PROSITE" id="PS50862">
    <property type="entry name" value="AA_TRNA_LIGASE_II"/>
    <property type="match status" value="1"/>
</dbReference>
<dbReference type="GO" id="GO:0004820">
    <property type="term" value="F:glycine-tRNA ligase activity"/>
    <property type="evidence" value="ECO:0007669"/>
    <property type="project" value="UniProtKB-UniRule"/>
</dbReference>
<feature type="binding site" evidence="8">
    <location>
        <begin position="342"/>
        <end position="344"/>
    </location>
    <ligand>
        <name>ATP</name>
        <dbReference type="ChEBI" id="CHEBI:30616"/>
    </ligand>
</feature>
<comment type="subcellular location">
    <subcellularLocation>
        <location evidence="8">Cytoplasm</location>
    </subcellularLocation>
</comment>
<dbReference type="InterPro" id="IPR006195">
    <property type="entry name" value="aa-tRNA-synth_II"/>
</dbReference>
<dbReference type="InterPro" id="IPR027031">
    <property type="entry name" value="Gly-tRNA_synthase/POLG2"/>
</dbReference>
<dbReference type="InterPro" id="IPR002315">
    <property type="entry name" value="tRNA-synt_gly"/>
</dbReference>
<feature type="binding site" evidence="8">
    <location>
        <begin position="429"/>
        <end position="430"/>
    </location>
    <ligand>
        <name>ATP</name>
        <dbReference type="ChEBI" id="CHEBI:30616"/>
    </ligand>
</feature>
<proteinExistence type="inferred from homology"/>
<feature type="domain" description="Aminoacyl-transfer RNA synthetases class-II family profile" evidence="9">
    <location>
        <begin position="154"/>
        <end position="512"/>
    </location>
</feature>
<comment type="subunit">
    <text evidence="8">Homodimer.</text>
</comment>
<dbReference type="InterPro" id="IPR022961">
    <property type="entry name" value="Gly_tRNA_ligase_bac"/>
</dbReference>
<name>A0A806FZ54_BIFAN</name>
<dbReference type="PANTHER" id="PTHR10745:SF8">
    <property type="entry name" value="DNA POLYMERASE SUBUNIT GAMMA-2, MITOCHONDRIAL"/>
    <property type="match status" value="1"/>
</dbReference>
<evidence type="ECO:0000256" key="1">
    <source>
        <dbReference type="ARBA" id="ARBA00008226"/>
    </source>
</evidence>
<comment type="similarity">
    <text evidence="1 8">Belongs to the class-II aminoacyl-tRNA synthetase family.</text>
</comment>
<organism evidence="10 11">
    <name type="scientific">Bifidobacterium animalis subsp. lactis CNCM I-2494</name>
    <dbReference type="NCBI Taxonomy" id="1042403"/>
    <lineage>
        <taxon>Bacteria</taxon>
        <taxon>Bacillati</taxon>
        <taxon>Actinomycetota</taxon>
        <taxon>Actinomycetes</taxon>
        <taxon>Bifidobacteriales</taxon>
        <taxon>Bifidobacteriaceae</taxon>
        <taxon>Bifidobacterium</taxon>
    </lineage>
</organism>
<dbReference type="CDD" id="cd00858">
    <property type="entry name" value="GlyRS_anticodon"/>
    <property type="match status" value="1"/>
</dbReference>
<dbReference type="GO" id="GO:0046983">
    <property type="term" value="F:protein dimerization activity"/>
    <property type="evidence" value="ECO:0007669"/>
    <property type="project" value="UniProtKB-ARBA"/>
</dbReference>
<feature type="binding site" evidence="8">
    <location>
        <begin position="357"/>
        <end position="361"/>
    </location>
    <ligand>
        <name>substrate</name>
    </ligand>
</feature>
<dbReference type="KEGG" id="bnm:BALAC2494_01479"/>
<feature type="binding site" evidence="8">
    <location>
        <begin position="473"/>
        <end position="476"/>
    </location>
    <ligand>
        <name>ATP</name>
        <dbReference type="ChEBI" id="CHEBI:30616"/>
    </ligand>
</feature>
<dbReference type="AlphaFoldDB" id="A0A806FZ54"/>
<gene>
    <name evidence="8" type="primary">glyQS</name>
    <name evidence="10" type="ORF">BALAC2494_01479</name>
</gene>
<dbReference type="InterPro" id="IPR033731">
    <property type="entry name" value="GlyRS-like_core"/>
</dbReference>
<dbReference type="EMBL" id="CP002915">
    <property type="protein sequence ID" value="AEK30700.1"/>
    <property type="molecule type" value="Genomic_DNA"/>
</dbReference>
<dbReference type="Gene3D" id="3.30.930.10">
    <property type="entry name" value="Bira Bifunctional Protein, Domain 2"/>
    <property type="match status" value="1"/>
</dbReference>
<dbReference type="GO" id="GO:0004081">
    <property type="term" value="F:bis(5'-nucleosyl)-tetraphosphatase (asymmetrical) activity"/>
    <property type="evidence" value="ECO:0007669"/>
    <property type="project" value="UniProtKB-ARBA"/>
</dbReference>
<accession>A0A806FZ54</accession>
<dbReference type="GO" id="GO:0070062">
    <property type="term" value="C:extracellular exosome"/>
    <property type="evidence" value="ECO:0007669"/>
    <property type="project" value="UniProtKB-ARBA"/>
</dbReference>
<dbReference type="CDD" id="cd00774">
    <property type="entry name" value="GlyRS-like_core"/>
    <property type="match status" value="1"/>
</dbReference>
<dbReference type="HAMAP" id="MF_00253_B">
    <property type="entry name" value="Gly_tRNA_synth_B"/>
    <property type="match status" value="1"/>
</dbReference>
<dbReference type="InterPro" id="IPR036621">
    <property type="entry name" value="Anticodon-bd_dom_sf"/>
</dbReference>
<evidence type="ECO:0000313" key="11">
    <source>
        <dbReference type="Proteomes" id="UP000008394"/>
    </source>
</evidence>
<dbReference type="PRINTS" id="PR01043">
    <property type="entry name" value="TRNASYNTHGLY"/>
</dbReference>
<keyword evidence="3 8" id="KW-0436">Ligase</keyword>
<reference evidence="10 11" key="1">
    <citation type="journal article" date="2011" name="J. Bacteriol.">
        <title>Genome Sequence of the Probiotic Strain Bifidobacterium animalis subsp. lactis CNCM I-2494.</title>
        <authorList>
            <person name="Chervaux C."/>
            <person name="Grimaldi C."/>
            <person name="Bolotin A."/>
            <person name="Quinquis B."/>
            <person name="Legrain-Raspaud S."/>
            <person name="van Hylckama Vlieg J.E."/>
            <person name="Denariaz G."/>
            <person name="Smokvina T."/>
        </authorList>
    </citation>
    <scope>NUCLEOTIDE SEQUENCE [LARGE SCALE GENOMIC DNA]</scope>
    <source>
        <strain evidence="10 11">CNCM I-2494</strain>
    </source>
</reference>
<evidence type="ECO:0000259" key="9">
    <source>
        <dbReference type="PROSITE" id="PS50862"/>
    </source>
</evidence>
<dbReference type="FunFam" id="3.40.50.800:FF:000002">
    <property type="entry name" value="Glycine--tRNA ligase"/>
    <property type="match status" value="1"/>
</dbReference>
<keyword evidence="4 8" id="KW-0547">Nucleotide-binding</keyword>
<dbReference type="InterPro" id="IPR004154">
    <property type="entry name" value="Anticodon-bd"/>
</dbReference>
<dbReference type="GO" id="GO:0015966">
    <property type="term" value="P:diadenosine tetraphosphate biosynthetic process"/>
    <property type="evidence" value="ECO:0007669"/>
    <property type="project" value="UniProtKB-ARBA"/>
</dbReference>
<dbReference type="GO" id="GO:0006426">
    <property type="term" value="P:glycyl-tRNA aminoacylation"/>
    <property type="evidence" value="ECO:0007669"/>
    <property type="project" value="UniProtKB-UniRule"/>
</dbReference>
<dbReference type="GO" id="GO:1990742">
    <property type="term" value="C:microvesicle"/>
    <property type="evidence" value="ECO:0007669"/>
    <property type="project" value="UniProtKB-ARBA"/>
</dbReference>
<evidence type="ECO:0000256" key="6">
    <source>
        <dbReference type="ARBA" id="ARBA00022917"/>
    </source>
</evidence>
<dbReference type="GO" id="GO:0005524">
    <property type="term" value="F:ATP binding"/>
    <property type="evidence" value="ECO:0007669"/>
    <property type="project" value="UniProtKB-UniRule"/>
</dbReference>